<evidence type="ECO:0000259" key="11">
    <source>
        <dbReference type="Pfam" id="PF13954"/>
    </source>
</evidence>
<evidence type="ECO:0000256" key="3">
    <source>
        <dbReference type="ARBA" id="ARBA00022448"/>
    </source>
</evidence>
<sequence length="855" mass="92397">MSLSIAARPVRGADAGARASKRSTPRPTWQRNALSLVIGAALPGLAAADADADADTQLQGFNTTFLQGAQSTVDLQLLLSANSVLPGNYRVDLYSNEVLVGRRDIDFKRNDQTGRVEPCLTLELLEQLGIDMDKLRAQGRLDSAQACHDLPTLIDQASLSFDSSRLRLAASIPQLAMKRGLRGYVDPQLWDEGVSAAFINYQFNTSRSSSDDQTRTANNLSLRNGLNLGGWRLRNESNFSSGTGRPDTFKSNRSYLQHDVTAIKGQFSAGEIFSDADLFDSVRYRGLKLASDEGMRADSERGYAPVVRGVAQTSATVEIRQNNYVLYTTSVPPGPFEISDIYPSGSNGDLEITIIEADGRRRVSVQAFSSLPLMVRNGQVKYSLSAGRYDSNSEGLATPQMLSGTLAYGLSNTLTGVLGLQATDDYKALAVGSGLNTLLGAFSLDVTHSSSKAQGQTTQGNSLRALYAKTFTGTDTNFTLAAYRYSTEGFRSLTNHIEDLSTDVRRRSGNSKTRTDLTISQSLGRNREFGSLYLTAIDQRYWNRGGSQSLSAGYSNNWGEVTYNLDVSHTKDLDNAGPTSDDTQFNLSVSFPLGSRVRAPRAFVTTSTQKGNATTQAGVNGYLSETSDTFYSIQGGHSRTSGSSASANLNTRTSMADISLGYSQGRGYDSQNLNLAGAVVAHRGGINLGQTVSETFALAQVPGVKGAKISSYSGVETGRNGYAVIPNAQPYRVNWISLDTRDLGGDIEIDNATQQLVPRRGAVVLARYTGKSGRRVQFELFDGSGQPLPFGASVEDAEGRQLAIADPSGKALVLLEQDQGELSLKWGEQHCTAPYQLPERDKAVNYERQRLMCRP</sequence>
<reference evidence="12" key="1">
    <citation type="journal article" date="2021" name="Microorganisms">
        <title>The Ever-Expanding Pseudomonas Genus: Description of 43 New Species and Partition of the Pseudomonas putida Group.</title>
        <authorList>
            <person name="Girard L."/>
            <person name="Lood C."/>
            <person name="Hofte M."/>
            <person name="Vandamme P."/>
            <person name="Rokni-Zadeh H."/>
            <person name="van Noort V."/>
            <person name="Lavigne R."/>
            <person name="De Mot R."/>
        </authorList>
    </citation>
    <scope>NUCLEOTIDE SEQUENCE</scope>
    <source>
        <strain evidence="12">COW39</strain>
    </source>
</reference>
<dbReference type="Pfam" id="PF13953">
    <property type="entry name" value="PapC_C"/>
    <property type="match status" value="1"/>
</dbReference>
<evidence type="ECO:0000259" key="10">
    <source>
        <dbReference type="Pfam" id="PF13953"/>
    </source>
</evidence>
<proteinExistence type="inferred from homology"/>
<keyword evidence="4 8" id="KW-1029">Fimbrium biogenesis</keyword>
<keyword evidence="3 8" id="KW-0813">Transport</keyword>
<feature type="domain" description="PapC N-terminal" evidence="11">
    <location>
        <begin position="61"/>
        <end position="204"/>
    </location>
</feature>
<dbReference type="InterPro" id="IPR025949">
    <property type="entry name" value="PapC-like_C"/>
</dbReference>
<name>A0ABX8MGN8_9PSED</name>
<dbReference type="RefSeq" id="WP_217853826.1">
    <property type="nucleotide sequence ID" value="NZ_CP077073.1"/>
</dbReference>
<keyword evidence="7 8" id="KW-0998">Cell outer membrane</keyword>
<dbReference type="Proteomes" id="UP001047646">
    <property type="component" value="Chromosome"/>
</dbReference>
<gene>
    <name evidence="12" type="ORF">KSS95_11915</name>
</gene>
<evidence type="ECO:0000256" key="2">
    <source>
        <dbReference type="ARBA" id="ARBA00008064"/>
    </source>
</evidence>
<evidence type="ECO:0000256" key="9">
    <source>
        <dbReference type="SAM" id="MobiDB-lite"/>
    </source>
</evidence>
<dbReference type="Pfam" id="PF00577">
    <property type="entry name" value="Usher"/>
    <property type="match status" value="1"/>
</dbReference>
<evidence type="ECO:0000313" key="13">
    <source>
        <dbReference type="Proteomes" id="UP001047646"/>
    </source>
</evidence>
<feature type="domain" description="PapC-like C-terminal" evidence="10">
    <location>
        <begin position="782"/>
        <end position="839"/>
    </location>
</feature>
<dbReference type="PANTHER" id="PTHR30451:SF21">
    <property type="entry name" value="FIMBRIAL USHER DOMAIN-CONTAINING PROTEIN YDET-RELATED"/>
    <property type="match status" value="1"/>
</dbReference>
<evidence type="ECO:0000256" key="8">
    <source>
        <dbReference type="RuleBase" id="RU003884"/>
    </source>
</evidence>
<dbReference type="InterPro" id="IPR000015">
    <property type="entry name" value="Fimb_usher"/>
</dbReference>
<organism evidence="12 13">
    <name type="scientific">Pseudomonas muyukensis</name>
    <dbReference type="NCBI Taxonomy" id="2842357"/>
    <lineage>
        <taxon>Bacteria</taxon>
        <taxon>Pseudomonadati</taxon>
        <taxon>Pseudomonadota</taxon>
        <taxon>Gammaproteobacteria</taxon>
        <taxon>Pseudomonadales</taxon>
        <taxon>Pseudomonadaceae</taxon>
        <taxon>Pseudomonas</taxon>
    </lineage>
</organism>
<keyword evidence="6 8" id="KW-0472">Membrane</keyword>
<dbReference type="EMBL" id="CP077073">
    <property type="protein sequence ID" value="QXH37483.1"/>
    <property type="molecule type" value="Genomic_DNA"/>
</dbReference>
<dbReference type="PROSITE" id="PS01151">
    <property type="entry name" value="FIMBRIAL_USHER"/>
    <property type="match status" value="1"/>
</dbReference>
<keyword evidence="13" id="KW-1185">Reference proteome</keyword>
<comment type="similarity">
    <text evidence="2 8">Belongs to the fimbrial export usher family.</text>
</comment>
<evidence type="ECO:0000256" key="7">
    <source>
        <dbReference type="ARBA" id="ARBA00023237"/>
    </source>
</evidence>
<accession>A0ABX8MGN8</accession>
<protein>
    <submittedName>
        <fullName evidence="12">Fimbrial biogenesis outer membrane usher protein</fullName>
    </submittedName>
</protein>
<feature type="region of interest" description="Disordered" evidence="9">
    <location>
        <begin position="1"/>
        <end position="28"/>
    </location>
</feature>
<evidence type="ECO:0000256" key="6">
    <source>
        <dbReference type="ARBA" id="ARBA00023136"/>
    </source>
</evidence>
<comment type="subcellular location">
    <subcellularLocation>
        <location evidence="1 8">Cell outer membrane</location>
        <topology evidence="1 8">Multi-pass membrane protein</topology>
    </subcellularLocation>
</comment>
<evidence type="ECO:0000256" key="1">
    <source>
        <dbReference type="ARBA" id="ARBA00004571"/>
    </source>
</evidence>
<evidence type="ECO:0000256" key="5">
    <source>
        <dbReference type="ARBA" id="ARBA00022692"/>
    </source>
</evidence>
<keyword evidence="5 8" id="KW-0812">Transmembrane</keyword>
<dbReference type="PANTHER" id="PTHR30451">
    <property type="entry name" value="OUTER MEMBRANE USHER PROTEIN"/>
    <property type="match status" value="1"/>
</dbReference>
<evidence type="ECO:0000313" key="12">
    <source>
        <dbReference type="EMBL" id="QXH37483.1"/>
    </source>
</evidence>
<dbReference type="InterPro" id="IPR018030">
    <property type="entry name" value="Fimbrial_membr_usher_CS"/>
</dbReference>
<evidence type="ECO:0000256" key="4">
    <source>
        <dbReference type="ARBA" id="ARBA00022558"/>
    </source>
</evidence>
<dbReference type="InterPro" id="IPR025885">
    <property type="entry name" value="PapC_N"/>
</dbReference>
<dbReference type="Pfam" id="PF13954">
    <property type="entry name" value="PapC_N"/>
    <property type="match status" value="1"/>
</dbReference>